<keyword evidence="5" id="KW-0560">Oxidoreductase</keyword>
<reference evidence="9" key="1">
    <citation type="submission" date="2013-08" db="EMBL/GenBank/DDBJ databases">
        <authorList>
            <person name="Mendez C."/>
            <person name="Richter M."/>
            <person name="Ferrer M."/>
            <person name="Sanchez J."/>
        </authorList>
    </citation>
    <scope>NUCLEOTIDE SEQUENCE</scope>
</reference>
<evidence type="ECO:0000256" key="6">
    <source>
        <dbReference type="ARBA" id="ARBA00023136"/>
    </source>
</evidence>
<dbReference type="PANTHER" id="PTHR42682:SF5">
    <property type="entry name" value="HYDROGENASE-4 COMPONENT F"/>
    <property type="match status" value="1"/>
</dbReference>
<keyword evidence="3 7" id="KW-0812">Transmembrane</keyword>
<evidence type="ECO:0000256" key="2">
    <source>
        <dbReference type="ARBA" id="ARBA00022475"/>
    </source>
</evidence>
<accession>T0Z5B8</accession>
<evidence type="ECO:0000259" key="8">
    <source>
        <dbReference type="Pfam" id="PF00361"/>
    </source>
</evidence>
<evidence type="ECO:0000256" key="5">
    <source>
        <dbReference type="ARBA" id="ARBA00023002"/>
    </source>
</evidence>
<comment type="subcellular location">
    <subcellularLocation>
        <location evidence="1">Cell membrane</location>
        <topology evidence="1">Multi-pass membrane protein</topology>
    </subcellularLocation>
</comment>
<dbReference type="GO" id="GO:0016491">
    <property type="term" value="F:oxidoreductase activity"/>
    <property type="evidence" value="ECO:0007669"/>
    <property type="project" value="UniProtKB-KW"/>
</dbReference>
<dbReference type="AlphaFoldDB" id="T0Z5B8"/>
<feature type="domain" description="NADH:quinone oxidoreductase/Mrp antiporter transmembrane" evidence="8">
    <location>
        <begin position="1"/>
        <end position="112"/>
    </location>
</feature>
<dbReference type="EMBL" id="AUZY01009977">
    <property type="protein sequence ID" value="EQD40228.1"/>
    <property type="molecule type" value="Genomic_DNA"/>
</dbReference>
<proteinExistence type="predicted"/>
<dbReference type="InterPro" id="IPR003918">
    <property type="entry name" value="NADH_UbQ_OxRdtase"/>
</dbReference>
<feature type="transmembrane region" description="Helical" evidence="7">
    <location>
        <begin position="6"/>
        <end position="27"/>
    </location>
</feature>
<feature type="transmembrane region" description="Helical" evidence="7">
    <location>
        <begin position="69"/>
        <end position="96"/>
    </location>
</feature>
<evidence type="ECO:0000256" key="1">
    <source>
        <dbReference type="ARBA" id="ARBA00004651"/>
    </source>
</evidence>
<name>T0Z5B8_9ZZZZ</name>
<evidence type="ECO:0000313" key="9">
    <source>
        <dbReference type="EMBL" id="EQD40228.1"/>
    </source>
</evidence>
<feature type="non-terminal residue" evidence="9">
    <location>
        <position position="1"/>
    </location>
</feature>
<comment type="caution">
    <text evidence="9">The sequence shown here is derived from an EMBL/GenBank/DDBJ whole genome shotgun (WGS) entry which is preliminary data.</text>
</comment>
<dbReference type="Pfam" id="PF00361">
    <property type="entry name" value="Proton_antipo_M"/>
    <property type="match status" value="1"/>
</dbReference>
<keyword evidence="4 7" id="KW-1133">Transmembrane helix</keyword>
<dbReference type="GO" id="GO:0042773">
    <property type="term" value="P:ATP synthesis coupled electron transport"/>
    <property type="evidence" value="ECO:0007669"/>
    <property type="project" value="InterPro"/>
</dbReference>
<dbReference type="InterPro" id="IPR001750">
    <property type="entry name" value="ND/Mrp_TM"/>
</dbReference>
<keyword evidence="2" id="KW-1003">Cell membrane</keyword>
<dbReference type="PANTHER" id="PTHR42682">
    <property type="entry name" value="HYDROGENASE-4 COMPONENT F"/>
    <property type="match status" value="1"/>
</dbReference>
<gene>
    <name evidence="9" type="ORF">B1B_15008</name>
</gene>
<dbReference type="InterPro" id="IPR052175">
    <property type="entry name" value="ComplexI-like_HydComp"/>
</dbReference>
<evidence type="ECO:0000256" key="7">
    <source>
        <dbReference type="SAM" id="Phobius"/>
    </source>
</evidence>
<reference evidence="9" key="2">
    <citation type="journal article" date="2014" name="ISME J.">
        <title>Microbial stratification in low pH oxic and suboxic macroscopic growths along an acid mine drainage.</title>
        <authorList>
            <person name="Mendez-Garcia C."/>
            <person name="Mesa V."/>
            <person name="Sprenger R.R."/>
            <person name="Richter M."/>
            <person name="Diez M.S."/>
            <person name="Solano J."/>
            <person name="Bargiela R."/>
            <person name="Golyshina O.V."/>
            <person name="Manteca A."/>
            <person name="Ramos J.L."/>
            <person name="Gallego J.R."/>
            <person name="Llorente I."/>
            <person name="Martins Dos Santos V.A."/>
            <person name="Jensen O.N."/>
            <person name="Pelaez A.I."/>
            <person name="Sanchez J."/>
            <person name="Ferrer M."/>
        </authorList>
    </citation>
    <scope>NUCLEOTIDE SEQUENCE</scope>
</reference>
<dbReference type="GO" id="GO:0005886">
    <property type="term" value="C:plasma membrane"/>
    <property type="evidence" value="ECO:0007669"/>
    <property type="project" value="UniProtKB-SubCell"/>
</dbReference>
<sequence>TMENMAMILIGLLAGGIGVTGAIILMVSHAFGKGGAFYSSGNVLETYGTKAISGISGMRERMPFTSVSLILSSLAVTGAPPFGTFLGEFLILAALYASGYTIPFVLALVSLFIAFASINFHVSRMVFSGRFEKRDEPSILQRAVAIFSAVVPLIIPVIFVMGGVI</sequence>
<dbReference type="GO" id="GO:0008137">
    <property type="term" value="F:NADH dehydrogenase (ubiquinone) activity"/>
    <property type="evidence" value="ECO:0007669"/>
    <property type="project" value="InterPro"/>
</dbReference>
<organism evidence="9">
    <name type="scientific">mine drainage metagenome</name>
    <dbReference type="NCBI Taxonomy" id="410659"/>
    <lineage>
        <taxon>unclassified sequences</taxon>
        <taxon>metagenomes</taxon>
        <taxon>ecological metagenomes</taxon>
    </lineage>
</organism>
<keyword evidence="6 7" id="KW-0472">Membrane</keyword>
<evidence type="ECO:0000256" key="3">
    <source>
        <dbReference type="ARBA" id="ARBA00022692"/>
    </source>
</evidence>
<evidence type="ECO:0000256" key="4">
    <source>
        <dbReference type="ARBA" id="ARBA00022989"/>
    </source>
</evidence>
<feature type="transmembrane region" description="Helical" evidence="7">
    <location>
        <begin position="102"/>
        <end position="122"/>
    </location>
</feature>
<feature type="transmembrane region" description="Helical" evidence="7">
    <location>
        <begin position="143"/>
        <end position="164"/>
    </location>
</feature>
<dbReference type="PRINTS" id="PR01437">
    <property type="entry name" value="NUOXDRDTASE4"/>
</dbReference>
<protein>
    <submittedName>
        <fullName evidence="9">Hydrogenase 4 subunit F</fullName>
    </submittedName>
</protein>